<comment type="catalytic activity">
    <reaction evidence="7 8">
        <text>UDP-N-acetyl-alpha-D-muramoyl-L-alanine + D-glutamate + ATP = UDP-N-acetyl-alpha-D-muramoyl-L-alanyl-D-glutamate + ADP + phosphate + H(+)</text>
        <dbReference type="Rhea" id="RHEA:16429"/>
        <dbReference type="ChEBI" id="CHEBI:15378"/>
        <dbReference type="ChEBI" id="CHEBI:29986"/>
        <dbReference type="ChEBI" id="CHEBI:30616"/>
        <dbReference type="ChEBI" id="CHEBI:43474"/>
        <dbReference type="ChEBI" id="CHEBI:83898"/>
        <dbReference type="ChEBI" id="CHEBI:83900"/>
        <dbReference type="ChEBI" id="CHEBI:456216"/>
        <dbReference type="EC" id="6.3.2.9"/>
    </reaction>
</comment>
<dbReference type="SUPFAM" id="SSF53623">
    <property type="entry name" value="MurD-like peptide ligases, catalytic domain"/>
    <property type="match status" value="1"/>
</dbReference>
<dbReference type="InterPro" id="IPR013221">
    <property type="entry name" value="Mur_ligase_cen"/>
</dbReference>
<dbReference type="Gene3D" id="3.40.50.720">
    <property type="entry name" value="NAD(P)-binding Rossmann-like Domain"/>
    <property type="match status" value="1"/>
</dbReference>
<dbReference type="GO" id="GO:0071555">
    <property type="term" value="P:cell wall organization"/>
    <property type="evidence" value="ECO:0007669"/>
    <property type="project" value="UniProtKB-KW"/>
</dbReference>
<evidence type="ECO:0000259" key="10">
    <source>
        <dbReference type="Pfam" id="PF08245"/>
    </source>
</evidence>
<proteinExistence type="inferred from homology"/>
<evidence type="ECO:0000256" key="2">
    <source>
        <dbReference type="ARBA" id="ARBA00004752"/>
    </source>
</evidence>
<comment type="function">
    <text evidence="7 8">Cell wall formation. Catalyzes the addition of glutamate to the nucleotide precursor UDP-N-acetylmuramoyl-L-alanine (UMA).</text>
</comment>
<dbReference type="RefSeq" id="WP_116650941.1">
    <property type="nucleotide sequence ID" value="NZ_QUZK01000038.1"/>
</dbReference>
<comment type="subcellular location">
    <subcellularLocation>
        <location evidence="1 7 8">Cytoplasm</location>
    </subcellularLocation>
</comment>
<keyword evidence="4 7" id="KW-0436">Ligase</keyword>
<feature type="binding site" evidence="7">
    <location>
        <begin position="115"/>
        <end position="121"/>
    </location>
    <ligand>
        <name>ATP</name>
        <dbReference type="ChEBI" id="CHEBI:30616"/>
    </ligand>
</feature>
<dbReference type="EC" id="6.3.2.9" evidence="7 8"/>
<evidence type="ECO:0000256" key="5">
    <source>
        <dbReference type="ARBA" id="ARBA00022741"/>
    </source>
</evidence>
<evidence type="ECO:0000256" key="1">
    <source>
        <dbReference type="ARBA" id="ARBA00004496"/>
    </source>
</evidence>
<dbReference type="HAMAP" id="MF_00639">
    <property type="entry name" value="MurD"/>
    <property type="match status" value="1"/>
</dbReference>
<organism evidence="11 12">
    <name type="scientific">Wenzhouxiangella sediminis</name>
    <dbReference type="NCBI Taxonomy" id="1792836"/>
    <lineage>
        <taxon>Bacteria</taxon>
        <taxon>Pseudomonadati</taxon>
        <taxon>Pseudomonadota</taxon>
        <taxon>Gammaproteobacteria</taxon>
        <taxon>Chromatiales</taxon>
        <taxon>Wenzhouxiangellaceae</taxon>
        <taxon>Wenzhouxiangella</taxon>
    </lineage>
</organism>
<dbReference type="GO" id="GO:0008764">
    <property type="term" value="F:UDP-N-acetylmuramoylalanine-D-glutamate ligase activity"/>
    <property type="evidence" value="ECO:0007669"/>
    <property type="project" value="UniProtKB-UniRule"/>
</dbReference>
<protein>
    <recommendedName>
        <fullName evidence="7 8">UDP-N-acetylmuramoylalanine--D-glutamate ligase</fullName>
        <ecNumber evidence="7 8">6.3.2.9</ecNumber>
    </recommendedName>
    <alternativeName>
        <fullName evidence="7">D-glutamic acid-adding enzyme</fullName>
    </alternativeName>
    <alternativeName>
        <fullName evidence="7">UDP-N-acetylmuramoyl-L-alanyl-D-glutamate synthetase</fullName>
    </alternativeName>
</protein>
<dbReference type="InterPro" id="IPR036615">
    <property type="entry name" value="Mur_ligase_C_dom_sf"/>
</dbReference>
<dbReference type="GO" id="GO:0009252">
    <property type="term" value="P:peptidoglycan biosynthetic process"/>
    <property type="evidence" value="ECO:0007669"/>
    <property type="project" value="UniProtKB-UniRule"/>
</dbReference>
<evidence type="ECO:0000256" key="7">
    <source>
        <dbReference type="HAMAP-Rule" id="MF_00639"/>
    </source>
</evidence>
<dbReference type="EMBL" id="QUZK01000038">
    <property type="protein sequence ID" value="RFF30072.1"/>
    <property type="molecule type" value="Genomic_DNA"/>
</dbReference>
<keyword evidence="7 8" id="KW-0573">Peptidoglycan synthesis</keyword>
<evidence type="ECO:0000256" key="3">
    <source>
        <dbReference type="ARBA" id="ARBA00022490"/>
    </source>
</evidence>
<comment type="similarity">
    <text evidence="7">Belongs to the MurCDEF family.</text>
</comment>
<accession>A0A3E1K7T0</accession>
<keyword evidence="7 8" id="KW-0961">Cell wall biogenesis/degradation</keyword>
<comment type="pathway">
    <text evidence="2 7 8">Cell wall biogenesis; peptidoglycan biosynthesis.</text>
</comment>
<name>A0A3E1K7T0_9GAMM</name>
<dbReference type="GO" id="GO:0005524">
    <property type="term" value="F:ATP binding"/>
    <property type="evidence" value="ECO:0007669"/>
    <property type="project" value="UniProtKB-UniRule"/>
</dbReference>
<evidence type="ECO:0000256" key="8">
    <source>
        <dbReference type="RuleBase" id="RU003664"/>
    </source>
</evidence>
<reference evidence="11 12" key="1">
    <citation type="submission" date="2018-08" db="EMBL/GenBank/DDBJ databases">
        <title>Wenzhouxiangella salilacus sp. nov., a novel bacterium isolated from a saline lake in Xinjiang Province, China.</title>
        <authorList>
            <person name="Han S."/>
        </authorList>
    </citation>
    <scope>NUCLEOTIDE SEQUENCE [LARGE SCALE GENOMIC DNA]</scope>
    <source>
        <strain evidence="11 12">XDB06</strain>
    </source>
</reference>
<keyword evidence="3 7" id="KW-0963">Cytoplasm</keyword>
<dbReference type="UniPathway" id="UPA00219"/>
<dbReference type="InterPro" id="IPR004101">
    <property type="entry name" value="Mur_ligase_C"/>
</dbReference>
<keyword evidence="7 8" id="KW-0133">Cell shape</keyword>
<dbReference type="PANTHER" id="PTHR43692">
    <property type="entry name" value="UDP-N-ACETYLMURAMOYLALANINE--D-GLUTAMATE LIGASE"/>
    <property type="match status" value="1"/>
</dbReference>
<evidence type="ECO:0000259" key="9">
    <source>
        <dbReference type="Pfam" id="PF02875"/>
    </source>
</evidence>
<dbReference type="AlphaFoldDB" id="A0A3E1K7T0"/>
<dbReference type="SUPFAM" id="SSF51984">
    <property type="entry name" value="MurCD N-terminal domain"/>
    <property type="match status" value="1"/>
</dbReference>
<dbReference type="InterPro" id="IPR005762">
    <property type="entry name" value="MurD"/>
</dbReference>
<dbReference type="GO" id="GO:0008360">
    <property type="term" value="P:regulation of cell shape"/>
    <property type="evidence" value="ECO:0007669"/>
    <property type="project" value="UniProtKB-KW"/>
</dbReference>
<dbReference type="Gene3D" id="3.90.190.20">
    <property type="entry name" value="Mur ligase, C-terminal domain"/>
    <property type="match status" value="1"/>
</dbReference>
<dbReference type="NCBIfam" id="TIGR01087">
    <property type="entry name" value="murD"/>
    <property type="match status" value="1"/>
</dbReference>
<dbReference type="OrthoDB" id="9809796at2"/>
<keyword evidence="6 7" id="KW-0067">ATP-binding</keyword>
<dbReference type="GO" id="GO:0051301">
    <property type="term" value="P:cell division"/>
    <property type="evidence" value="ECO:0007669"/>
    <property type="project" value="UniProtKB-KW"/>
</dbReference>
<dbReference type="SUPFAM" id="SSF53244">
    <property type="entry name" value="MurD-like peptide ligases, peptide-binding domain"/>
    <property type="match status" value="1"/>
</dbReference>
<dbReference type="PANTHER" id="PTHR43692:SF1">
    <property type="entry name" value="UDP-N-ACETYLMURAMOYLALANINE--D-GLUTAMATE LIGASE"/>
    <property type="match status" value="1"/>
</dbReference>
<keyword evidence="7 8" id="KW-0132">Cell division</keyword>
<evidence type="ECO:0000256" key="4">
    <source>
        <dbReference type="ARBA" id="ARBA00022598"/>
    </source>
</evidence>
<sequence>MNSSPTIDWLLARRIGLLGYGRDGRATARALRERDPAVQLTVLVERGEPETDWPVVNAPFDERLCDFDVLIRSPGVPVDHPALTAAREAGVVVVNPASIWLAERGRDLTVVGVTGSKGKSTTASLLAHLLRGQGLEVLLAGNIGVPLLDHLESAADVAVLELSSYQLADLQGRIDLGLFTRLFPEHLDWHGGEEAYVAAKLRLAELLEGRPLLVNGRDERLVAATEAVRGRVLGNRPPGVWRDGDRLMLDGAPLCPAGALPLIGRHNLDNAALALQAGILLGQDGPALARSLSTFRSLPHRLEPVATVDGVRFINDSISTSPWATLAALDALAPAPVILIAGGQARPADWQPVLEWVDAHGLEALLTIPDNGGVIADRFGEAVGERMGPIEALEGLEQAVARARELAREGCVVLLSPGAPSFTRFRDFEERGERFRAAVGVAPEVQ</sequence>
<gene>
    <name evidence="7 11" type="primary">murD</name>
    <name evidence="11" type="ORF">DZC52_09665</name>
</gene>
<feature type="domain" description="Mur ligase central" evidence="10">
    <location>
        <begin position="113"/>
        <end position="276"/>
    </location>
</feature>
<dbReference type="Gene3D" id="3.40.1190.10">
    <property type="entry name" value="Mur-like, catalytic domain"/>
    <property type="match status" value="1"/>
</dbReference>
<dbReference type="Pfam" id="PF08245">
    <property type="entry name" value="Mur_ligase_M"/>
    <property type="match status" value="1"/>
</dbReference>
<evidence type="ECO:0000313" key="11">
    <source>
        <dbReference type="EMBL" id="RFF30072.1"/>
    </source>
</evidence>
<dbReference type="GO" id="GO:0005737">
    <property type="term" value="C:cytoplasm"/>
    <property type="evidence" value="ECO:0007669"/>
    <property type="project" value="UniProtKB-SubCell"/>
</dbReference>
<feature type="domain" description="Mur ligase C-terminal" evidence="9">
    <location>
        <begin position="300"/>
        <end position="417"/>
    </location>
</feature>
<keyword evidence="7 8" id="KW-0131">Cell cycle</keyword>
<comment type="caution">
    <text evidence="11">The sequence shown here is derived from an EMBL/GenBank/DDBJ whole genome shotgun (WGS) entry which is preliminary data.</text>
</comment>
<dbReference type="InterPro" id="IPR036565">
    <property type="entry name" value="Mur-like_cat_sf"/>
</dbReference>
<dbReference type="Proteomes" id="UP000260351">
    <property type="component" value="Unassembled WGS sequence"/>
</dbReference>
<keyword evidence="5 7" id="KW-0547">Nucleotide-binding</keyword>
<evidence type="ECO:0000313" key="12">
    <source>
        <dbReference type="Proteomes" id="UP000260351"/>
    </source>
</evidence>
<keyword evidence="12" id="KW-1185">Reference proteome</keyword>
<dbReference type="Pfam" id="PF02875">
    <property type="entry name" value="Mur_ligase_C"/>
    <property type="match status" value="1"/>
</dbReference>
<evidence type="ECO:0000256" key="6">
    <source>
        <dbReference type="ARBA" id="ARBA00022840"/>
    </source>
</evidence>